<feature type="transmembrane region" description="Helical" evidence="7">
    <location>
        <begin position="537"/>
        <end position="555"/>
    </location>
</feature>
<proteinExistence type="inferred from homology"/>
<evidence type="ECO:0000256" key="4">
    <source>
        <dbReference type="ARBA" id="ARBA00022692"/>
    </source>
</evidence>
<evidence type="ECO:0000313" key="10">
    <source>
        <dbReference type="Proteomes" id="UP000594975"/>
    </source>
</evidence>
<comment type="similarity">
    <text evidence="2">Belongs to the resistance-nodulation-cell division (RND) (TC 2.A.6) family. MmpL subfamily.</text>
</comment>
<feature type="transmembrane region" description="Helical" evidence="7">
    <location>
        <begin position="231"/>
        <end position="254"/>
    </location>
</feature>
<keyword evidence="4 7" id="KW-0812">Transmembrane</keyword>
<feature type="transmembrane region" description="Helical" evidence="7">
    <location>
        <begin position="368"/>
        <end position="386"/>
    </location>
</feature>
<evidence type="ECO:0000313" key="9">
    <source>
        <dbReference type="EMBL" id="QPT54679.1"/>
    </source>
</evidence>
<feature type="transmembrane region" description="Helical" evidence="7">
    <location>
        <begin position="308"/>
        <end position="335"/>
    </location>
</feature>
<dbReference type="KEGG" id="rkr:I6G21_05865"/>
<dbReference type="PANTHER" id="PTHR33406:SF6">
    <property type="entry name" value="MEMBRANE PROTEIN YDGH-RELATED"/>
    <property type="match status" value="1"/>
</dbReference>
<evidence type="ECO:0000259" key="8">
    <source>
        <dbReference type="PROSITE" id="PS50156"/>
    </source>
</evidence>
<name>A0A7T3CIA0_9MICC</name>
<dbReference type="InterPro" id="IPR000731">
    <property type="entry name" value="SSD"/>
</dbReference>
<dbReference type="PROSITE" id="PS50156">
    <property type="entry name" value="SSD"/>
    <property type="match status" value="1"/>
</dbReference>
<dbReference type="SUPFAM" id="SSF82866">
    <property type="entry name" value="Multidrug efflux transporter AcrB transmembrane domain"/>
    <property type="match status" value="2"/>
</dbReference>
<evidence type="ECO:0000256" key="1">
    <source>
        <dbReference type="ARBA" id="ARBA00004651"/>
    </source>
</evidence>
<feature type="transmembrane region" description="Helical" evidence="7">
    <location>
        <begin position="275"/>
        <end position="296"/>
    </location>
</feature>
<dbReference type="Proteomes" id="UP000594975">
    <property type="component" value="Chromosome"/>
</dbReference>
<gene>
    <name evidence="9" type="ORF">I6G21_05865</name>
</gene>
<keyword evidence="3" id="KW-1003">Cell membrane</keyword>
<evidence type="ECO:0000256" key="3">
    <source>
        <dbReference type="ARBA" id="ARBA00022475"/>
    </source>
</evidence>
<feature type="transmembrane region" description="Helical" evidence="7">
    <location>
        <begin position="174"/>
        <end position="192"/>
    </location>
</feature>
<feature type="transmembrane region" description="Helical" evidence="7">
    <location>
        <begin position="666"/>
        <end position="687"/>
    </location>
</feature>
<feature type="transmembrane region" description="Helical" evidence="7">
    <location>
        <begin position="562"/>
        <end position="586"/>
    </location>
</feature>
<feature type="transmembrane region" description="Helical" evidence="7">
    <location>
        <begin position="638"/>
        <end position="660"/>
    </location>
</feature>
<sequence>MDPQARPGRRWLRILLPALLILAWLAVTGIGGPYFGKISEVTSESATDRLPASAQSTEVAQRLADFKESDAIPAIVVLENPDGITEQDTAWAQQLAKDPGREVPLDGAASPAIPAEDGKALQIVLPLDSGAQPDDAVTALRERLNEAPEGLRGWVTGPAGFTADLAEAFSGIDGILLAVALVVVFVILLAVYRSPLLPILVLLTSLAALSASILVIWHLADAAWLSINGQIQGILFILVIGAATDYSLLFVARYREALQTHRTVPAAMRTAWRGTIEPVAASGGTVIAGLLCLMFSSLKTNAALGPVAATGIVFAMLAALTLLPALLLIFGRVAFWPARPRFRGEDFTPPARLWGGIARRVGRRARPIWLVSAAALVIMAAFALQFRASGVPQSELILGHSDARDGQQVQAEHFPGGSGTPAQVVVAADAEQQAGQILRETDGVDSVSVVAADSPTGTVPLDQQQRSAPPYDGAQPTVAEGDVMLEVTLADAPDSAAAEDTVQRMRDRITAADAHALVGGTTAQDLDTLEAASADRALIIPIILAVITVILMLLLRSILAPLLLVATTVVSYLAALGVGALVFHHLLGFSNADPTVPLYAFVFLVALGIDYNIFLMTRVREESLSAGTREGVLRGLRLTGGVITAAGVVLAATFAALAVIPLMFLAQLAFLVAFGVLLDTTLVRALLVPALVHDIGDAVWWPSKLRHGPLRSRD</sequence>
<dbReference type="GO" id="GO:0005886">
    <property type="term" value="C:plasma membrane"/>
    <property type="evidence" value="ECO:0007669"/>
    <property type="project" value="UniProtKB-SubCell"/>
</dbReference>
<dbReference type="EMBL" id="CP065738">
    <property type="protein sequence ID" value="QPT54679.1"/>
    <property type="molecule type" value="Genomic_DNA"/>
</dbReference>
<feature type="transmembrane region" description="Helical" evidence="7">
    <location>
        <begin position="598"/>
        <end position="617"/>
    </location>
</feature>
<dbReference type="Gene3D" id="1.20.1640.10">
    <property type="entry name" value="Multidrug efflux transporter AcrB transmembrane domain"/>
    <property type="match status" value="2"/>
</dbReference>
<dbReference type="InterPro" id="IPR004869">
    <property type="entry name" value="MMPL_dom"/>
</dbReference>
<dbReference type="InterPro" id="IPR050545">
    <property type="entry name" value="Mycobact_MmpL"/>
</dbReference>
<dbReference type="AlphaFoldDB" id="A0A7T3CIA0"/>
<dbReference type="PANTHER" id="PTHR33406">
    <property type="entry name" value="MEMBRANE PROTEIN MJ1562-RELATED"/>
    <property type="match status" value="1"/>
</dbReference>
<dbReference type="Pfam" id="PF03176">
    <property type="entry name" value="MMPL"/>
    <property type="match status" value="2"/>
</dbReference>
<feature type="transmembrane region" description="Helical" evidence="7">
    <location>
        <begin position="12"/>
        <end position="35"/>
    </location>
</feature>
<evidence type="ECO:0000256" key="7">
    <source>
        <dbReference type="SAM" id="Phobius"/>
    </source>
</evidence>
<feature type="domain" description="SSD" evidence="8">
    <location>
        <begin position="565"/>
        <end position="693"/>
    </location>
</feature>
<reference evidence="9 10" key="1">
    <citation type="submission" date="2020-12" db="EMBL/GenBank/DDBJ databases">
        <title>FDA dAtabase for Regulatory Grade micrObial Sequences (FDA-ARGOS): Supporting development and validation of Infectious Disease Dx tests.</title>
        <authorList>
            <person name="Sproer C."/>
            <person name="Gronow S."/>
            <person name="Severitt S."/>
            <person name="Schroder I."/>
            <person name="Tallon L."/>
            <person name="Sadzewicz L."/>
            <person name="Zhao X."/>
            <person name="Boylan J."/>
            <person name="Ott S."/>
            <person name="Bowen H."/>
            <person name="Vavikolanu K."/>
            <person name="Mehta A."/>
            <person name="Aluvathingal J."/>
            <person name="Nadendla S."/>
            <person name="Lowell S."/>
            <person name="Myers T."/>
            <person name="Yan Y."/>
            <person name="Sichtig H."/>
        </authorList>
    </citation>
    <scope>NUCLEOTIDE SEQUENCE [LARGE SCALE GENOMIC DNA]</scope>
    <source>
        <strain evidence="9 10">FDAARGOS_864</strain>
    </source>
</reference>
<keyword evidence="6 7" id="KW-0472">Membrane</keyword>
<protein>
    <submittedName>
        <fullName evidence="9">MMPL family transporter</fullName>
    </submittedName>
</protein>
<evidence type="ECO:0000256" key="6">
    <source>
        <dbReference type="ARBA" id="ARBA00023136"/>
    </source>
</evidence>
<organism evidence="9 10">
    <name type="scientific">Rothia kristinae</name>
    <dbReference type="NCBI Taxonomy" id="37923"/>
    <lineage>
        <taxon>Bacteria</taxon>
        <taxon>Bacillati</taxon>
        <taxon>Actinomycetota</taxon>
        <taxon>Actinomycetes</taxon>
        <taxon>Micrococcales</taxon>
        <taxon>Micrococcaceae</taxon>
        <taxon>Rothia</taxon>
    </lineage>
</organism>
<evidence type="ECO:0000256" key="2">
    <source>
        <dbReference type="ARBA" id="ARBA00010157"/>
    </source>
</evidence>
<accession>A0A7T3CIA0</accession>
<comment type="subcellular location">
    <subcellularLocation>
        <location evidence="1">Cell membrane</location>
        <topology evidence="1">Multi-pass membrane protein</topology>
    </subcellularLocation>
</comment>
<feature type="transmembrane region" description="Helical" evidence="7">
    <location>
        <begin position="199"/>
        <end position="219"/>
    </location>
</feature>
<evidence type="ECO:0000256" key="5">
    <source>
        <dbReference type="ARBA" id="ARBA00022989"/>
    </source>
</evidence>
<keyword evidence="5 7" id="KW-1133">Transmembrane helix</keyword>